<keyword evidence="9" id="KW-1185">Reference proteome</keyword>
<dbReference type="OrthoDB" id="298332at2759"/>
<dbReference type="InterPro" id="IPR008271">
    <property type="entry name" value="Ser/Thr_kinase_AS"/>
</dbReference>
<dbReference type="Proteomes" id="UP000683925">
    <property type="component" value="Unassembled WGS sequence"/>
</dbReference>
<gene>
    <name evidence="8" type="ORF">POCTA_138.1.T0860153</name>
</gene>
<name>A0A8S1WB41_PAROT</name>
<dbReference type="GO" id="GO:0017148">
    <property type="term" value="P:negative regulation of translation"/>
    <property type="evidence" value="ECO:0007669"/>
    <property type="project" value="UniProtKB-KW"/>
</dbReference>
<sequence length="440" mass="52244">MMSNDYDLDFLDSDSEAKNTQFLQQSMLQEEAVSPNIFAVIIIHQQSNNIQQTISRRDVIAAIEHIVKRIFQGEMKQIRSIDVKIESILSTSVQKACCLIQVDENIIQQLKEYKVPFQFSDKDQQKEQNSIFDVTFFDFNQFNECDLLRNGKFAKEFAVINQYQESQRFTSIILSINKMDQQIYAIKKVRIIGEFTWQKLYYNKITQIREVKAMLRLQHPNVIRLYSWWIEEEIRERHQKYFYLYQQQEYDSYLGCNNLFQYSMKHLSKASANVKRKTIQSLINQLISGLEYIHSQGFFHRDLKLENLLVTKDNVGEIALRICDFDWSKSHQNDDGQNNNQLIFIKDYGTTELKDGIQRIEIVYDAREELFQVGIIILDLCDPTLTKQERIQIQMNATNKSHILQNYQPELLIIQALLRKDFQSVQNFRTSQLYKQYMQM</sequence>
<accession>A0A8S1WB41</accession>
<evidence type="ECO:0000256" key="5">
    <source>
        <dbReference type="ARBA" id="ARBA00023193"/>
    </source>
</evidence>
<dbReference type="PANTHER" id="PTHR11042:SF136">
    <property type="entry name" value="EIF-2-ALPHA KINASE GCN2"/>
    <property type="match status" value="1"/>
</dbReference>
<keyword evidence="4" id="KW-0067">ATP-binding</keyword>
<reference evidence="8" key="1">
    <citation type="submission" date="2021-01" db="EMBL/GenBank/DDBJ databases">
        <authorList>
            <consortium name="Genoscope - CEA"/>
            <person name="William W."/>
        </authorList>
    </citation>
    <scope>NUCLEOTIDE SEQUENCE</scope>
</reference>
<keyword evidence="1" id="KW-0808">Transferase</keyword>
<keyword evidence="2" id="KW-0547">Nucleotide-binding</keyword>
<evidence type="ECO:0000256" key="4">
    <source>
        <dbReference type="ARBA" id="ARBA00022840"/>
    </source>
</evidence>
<dbReference type="FunFam" id="3.30.200.20:FF:001589">
    <property type="match status" value="1"/>
</dbReference>
<comment type="caution">
    <text evidence="8">The sequence shown here is derived from an EMBL/GenBank/DDBJ whole genome shotgun (WGS) entry which is preliminary data.</text>
</comment>
<keyword evidence="3" id="KW-0418">Kinase</keyword>
<dbReference type="GO" id="GO:0004694">
    <property type="term" value="F:eukaryotic translation initiation factor 2alpha kinase activity"/>
    <property type="evidence" value="ECO:0007669"/>
    <property type="project" value="TreeGrafter"/>
</dbReference>
<organism evidence="8 9">
    <name type="scientific">Paramecium octaurelia</name>
    <dbReference type="NCBI Taxonomy" id="43137"/>
    <lineage>
        <taxon>Eukaryota</taxon>
        <taxon>Sar</taxon>
        <taxon>Alveolata</taxon>
        <taxon>Ciliophora</taxon>
        <taxon>Intramacronucleata</taxon>
        <taxon>Oligohymenophorea</taxon>
        <taxon>Peniculida</taxon>
        <taxon>Parameciidae</taxon>
        <taxon>Paramecium</taxon>
    </lineage>
</organism>
<dbReference type="EMBL" id="CAJJDP010000085">
    <property type="protein sequence ID" value="CAD8185792.1"/>
    <property type="molecule type" value="Genomic_DNA"/>
</dbReference>
<dbReference type="Pfam" id="PF00069">
    <property type="entry name" value="Pkinase"/>
    <property type="match status" value="1"/>
</dbReference>
<evidence type="ECO:0000259" key="7">
    <source>
        <dbReference type="PROSITE" id="PS50011"/>
    </source>
</evidence>
<dbReference type="SMART" id="SM00220">
    <property type="entry name" value="S_TKc"/>
    <property type="match status" value="1"/>
</dbReference>
<dbReference type="GO" id="GO:0005634">
    <property type="term" value="C:nucleus"/>
    <property type="evidence" value="ECO:0007669"/>
    <property type="project" value="TreeGrafter"/>
</dbReference>
<evidence type="ECO:0000256" key="6">
    <source>
        <dbReference type="ARBA" id="ARBA00037982"/>
    </source>
</evidence>
<dbReference type="GO" id="GO:0005829">
    <property type="term" value="C:cytosol"/>
    <property type="evidence" value="ECO:0007669"/>
    <property type="project" value="TreeGrafter"/>
</dbReference>
<dbReference type="InterPro" id="IPR050339">
    <property type="entry name" value="CC_SR_Kinase"/>
</dbReference>
<comment type="similarity">
    <text evidence="6">Belongs to the protein kinase superfamily. Ser/Thr protein kinase family. GCN2 subfamily.</text>
</comment>
<dbReference type="OMA" id="WWIEEEI"/>
<dbReference type="GO" id="GO:0005524">
    <property type="term" value="F:ATP binding"/>
    <property type="evidence" value="ECO:0007669"/>
    <property type="project" value="UniProtKB-KW"/>
</dbReference>
<feature type="domain" description="Protein kinase" evidence="7">
    <location>
        <begin position="142"/>
        <end position="440"/>
    </location>
</feature>
<dbReference type="AlphaFoldDB" id="A0A8S1WB41"/>
<evidence type="ECO:0000313" key="9">
    <source>
        <dbReference type="Proteomes" id="UP000683925"/>
    </source>
</evidence>
<protein>
    <recommendedName>
        <fullName evidence="7">Protein kinase domain-containing protein</fullName>
    </recommendedName>
</protein>
<dbReference type="PROSITE" id="PS00108">
    <property type="entry name" value="PROTEIN_KINASE_ST"/>
    <property type="match status" value="1"/>
</dbReference>
<evidence type="ECO:0000256" key="3">
    <source>
        <dbReference type="ARBA" id="ARBA00022777"/>
    </source>
</evidence>
<keyword evidence="5" id="KW-0652">Protein synthesis inhibitor</keyword>
<evidence type="ECO:0000256" key="2">
    <source>
        <dbReference type="ARBA" id="ARBA00022741"/>
    </source>
</evidence>
<dbReference type="PROSITE" id="PS50011">
    <property type="entry name" value="PROTEIN_KINASE_DOM"/>
    <property type="match status" value="1"/>
</dbReference>
<dbReference type="PANTHER" id="PTHR11042">
    <property type="entry name" value="EUKARYOTIC TRANSLATION INITIATION FACTOR 2-ALPHA KINASE EIF2-ALPHA KINASE -RELATED"/>
    <property type="match status" value="1"/>
</dbReference>
<dbReference type="InterPro" id="IPR000719">
    <property type="entry name" value="Prot_kinase_dom"/>
</dbReference>
<evidence type="ECO:0000256" key="1">
    <source>
        <dbReference type="ARBA" id="ARBA00022679"/>
    </source>
</evidence>
<proteinExistence type="inferred from homology"/>
<evidence type="ECO:0000313" key="8">
    <source>
        <dbReference type="EMBL" id="CAD8185792.1"/>
    </source>
</evidence>